<dbReference type="InterPro" id="IPR013783">
    <property type="entry name" value="Ig-like_fold"/>
</dbReference>
<feature type="transmembrane region" description="Helical" evidence="8">
    <location>
        <begin position="7"/>
        <end position="26"/>
    </location>
</feature>
<dbReference type="EMBL" id="CAXAJV020001290">
    <property type="protein sequence ID" value="CAL7940265.1"/>
    <property type="molecule type" value="Genomic_DNA"/>
</dbReference>
<accession>A0ABP1NH07</accession>
<dbReference type="InterPro" id="IPR039311">
    <property type="entry name" value="FAM187A/B"/>
</dbReference>
<protein>
    <recommendedName>
        <fullName evidence="9">Ig-like domain-containing protein</fullName>
    </recommendedName>
</protein>
<dbReference type="Proteomes" id="UP001642520">
    <property type="component" value="Unassembled WGS sequence"/>
</dbReference>
<evidence type="ECO:0000313" key="11">
    <source>
        <dbReference type="Proteomes" id="UP001642520"/>
    </source>
</evidence>
<reference evidence="10 11" key="1">
    <citation type="submission" date="2024-08" db="EMBL/GenBank/DDBJ databases">
        <authorList>
            <person name="Will J Nash"/>
            <person name="Angela Man"/>
            <person name="Seanna McTaggart"/>
            <person name="Kendall Baker"/>
            <person name="Tom Barker"/>
            <person name="Leah Catchpole"/>
            <person name="Alex Durrant"/>
            <person name="Karim Gharbi"/>
            <person name="Naomi Irish"/>
            <person name="Gemy Kaithakottil"/>
            <person name="Debby Ku"/>
            <person name="Aaliyah Providence"/>
            <person name="Felix Shaw"/>
            <person name="David Swarbreck"/>
            <person name="Chris Watkins"/>
            <person name="Ann M. McCartney"/>
            <person name="Giulio Formenti"/>
            <person name="Alice Mouton"/>
            <person name="Noel Vella"/>
            <person name="Bjorn M von Reumont"/>
            <person name="Adriana Vella"/>
            <person name="Wilfried Haerty"/>
        </authorList>
    </citation>
    <scope>NUCLEOTIDE SEQUENCE [LARGE SCALE GENOMIC DNA]</scope>
</reference>
<evidence type="ECO:0000256" key="1">
    <source>
        <dbReference type="ARBA" id="ARBA00004479"/>
    </source>
</evidence>
<evidence type="ECO:0000256" key="8">
    <source>
        <dbReference type="SAM" id="Phobius"/>
    </source>
</evidence>
<dbReference type="PANTHER" id="PTHR32178:SF6">
    <property type="entry name" value="IG-LIKE DOMAIN-CONTAINING PROTEIN"/>
    <property type="match status" value="1"/>
</dbReference>
<comment type="similarity">
    <text evidence="2">Belongs to the FAM187 family.</text>
</comment>
<keyword evidence="6 8" id="KW-0472">Membrane</keyword>
<evidence type="ECO:0000256" key="7">
    <source>
        <dbReference type="ARBA" id="ARBA00023180"/>
    </source>
</evidence>
<dbReference type="Gene3D" id="2.60.40.10">
    <property type="entry name" value="Immunoglobulins"/>
    <property type="match status" value="1"/>
</dbReference>
<sequence>MQLRLLLYFYYLLIIGLKFTIGIDLWNKYNKLHKKFSKMLNKQQGSELLFNINEYEYPRANETLRNIHKELWQEYYTCLRKTYNEIGSEKTMYPIALQILEGTFVKLKCQICISPIEIYISDNIEWYFNNAINNETNKLIQESDNKFISPEDRTLMIYNIKSEQAGQYWCKLKDMLSVSYYVSIDTDLKGVKTVYPLTAPNMPHAAAQMIVTEYNLNIHTTWTKWSPCSRCNVVGKKVRYGYCTISSRENLIKKNIITGNKQLQEHKRQNDQNEPTKIATQNQTINESVNKKIRMVLRVFRNKVPCKSKYLPKEVLNIPEIKHRKTEMMMRYCKIMCKQGNIFEVRDKNGNVLESANNSAGVYSMVQGMPALSPPIIRTTVYQKYNEKAILICPGISNTDTPINWKIDNKVLNPFVLKDQSAGRVFINAQMHIIFKSLKFEDTNIYSCWQKDEIMGVIKLNVTGEIELQTNYSIIMIGGMLIIIVFITVFWRAFVGRKRYTIH</sequence>
<dbReference type="InterPro" id="IPR036179">
    <property type="entry name" value="Ig-like_dom_sf"/>
</dbReference>
<evidence type="ECO:0000256" key="2">
    <source>
        <dbReference type="ARBA" id="ARBA00008727"/>
    </source>
</evidence>
<dbReference type="InterPro" id="IPR007110">
    <property type="entry name" value="Ig-like_dom"/>
</dbReference>
<evidence type="ECO:0000256" key="5">
    <source>
        <dbReference type="ARBA" id="ARBA00022989"/>
    </source>
</evidence>
<feature type="domain" description="Ig-like" evidence="9">
    <location>
        <begin position="370"/>
        <end position="448"/>
    </location>
</feature>
<keyword evidence="3 8" id="KW-0812">Transmembrane</keyword>
<dbReference type="SUPFAM" id="SSF48726">
    <property type="entry name" value="Immunoglobulin"/>
    <property type="match status" value="2"/>
</dbReference>
<comment type="caution">
    <text evidence="10">The sequence shown here is derived from an EMBL/GenBank/DDBJ whole genome shotgun (WGS) entry which is preliminary data.</text>
</comment>
<evidence type="ECO:0000259" key="9">
    <source>
        <dbReference type="PROSITE" id="PS50835"/>
    </source>
</evidence>
<dbReference type="PANTHER" id="PTHR32178">
    <property type="entry name" value="FAM187"/>
    <property type="match status" value="1"/>
</dbReference>
<evidence type="ECO:0000256" key="6">
    <source>
        <dbReference type="ARBA" id="ARBA00023136"/>
    </source>
</evidence>
<gene>
    <name evidence="10" type="ORF">XYLVIOL_LOCUS4396</name>
</gene>
<name>A0ABP1NH07_XYLVO</name>
<keyword evidence="11" id="KW-1185">Reference proteome</keyword>
<proteinExistence type="inferred from homology"/>
<dbReference type="PROSITE" id="PS50835">
    <property type="entry name" value="IG_LIKE"/>
    <property type="match status" value="2"/>
</dbReference>
<evidence type="ECO:0000256" key="3">
    <source>
        <dbReference type="ARBA" id="ARBA00022692"/>
    </source>
</evidence>
<organism evidence="10 11">
    <name type="scientific">Xylocopa violacea</name>
    <name type="common">Violet carpenter bee</name>
    <name type="synonym">Apis violacea</name>
    <dbReference type="NCBI Taxonomy" id="135666"/>
    <lineage>
        <taxon>Eukaryota</taxon>
        <taxon>Metazoa</taxon>
        <taxon>Ecdysozoa</taxon>
        <taxon>Arthropoda</taxon>
        <taxon>Hexapoda</taxon>
        <taxon>Insecta</taxon>
        <taxon>Pterygota</taxon>
        <taxon>Neoptera</taxon>
        <taxon>Endopterygota</taxon>
        <taxon>Hymenoptera</taxon>
        <taxon>Apocrita</taxon>
        <taxon>Aculeata</taxon>
        <taxon>Apoidea</taxon>
        <taxon>Anthophila</taxon>
        <taxon>Apidae</taxon>
        <taxon>Xylocopa</taxon>
        <taxon>Xylocopa</taxon>
    </lineage>
</organism>
<keyword evidence="5 8" id="KW-1133">Transmembrane helix</keyword>
<keyword evidence="4" id="KW-0732">Signal</keyword>
<evidence type="ECO:0000256" key="4">
    <source>
        <dbReference type="ARBA" id="ARBA00022729"/>
    </source>
</evidence>
<keyword evidence="7" id="KW-0325">Glycoprotein</keyword>
<feature type="transmembrane region" description="Helical" evidence="8">
    <location>
        <begin position="472"/>
        <end position="494"/>
    </location>
</feature>
<comment type="subcellular location">
    <subcellularLocation>
        <location evidence="1">Membrane</location>
        <topology evidence="1">Single-pass type I membrane protein</topology>
    </subcellularLocation>
</comment>
<evidence type="ECO:0000313" key="10">
    <source>
        <dbReference type="EMBL" id="CAL7940265.1"/>
    </source>
</evidence>
<feature type="domain" description="Ig-like" evidence="9">
    <location>
        <begin position="88"/>
        <end position="183"/>
    </location>
</feature>